<proteinExistence type="predicted"/>
<keyword evidence="5" id="KW-1185">Reference proteome</keyword>
<dbReference type="InterPro" id="IPR024632">
    <property type="entry name" value="PLipase_D_C"/>
</dbReference>
<keyword evidence="2" id="KW-0443">Lipid metabolism</keyword>
<evidence type="ECO:0000256" key="2">
    <source>
        <dbReference type="ARBA" id="ARBA00023098"/>
    </source>
</evidence>
<dbReference type="STRING" id="35608.A0A2U1MTF8"/>
<sequence>MLRTFEVYGYRMSLWAGHLGLVDDRFTQPESTECVRHVRALSEANWKQFASDEVYGYRMSLWAGHLGLVDDRFTQPESTECVRHVRALSEANWKQFASDEVTKMRGHLMKYPVAVDQRGKVKSLPGHVNFPGVGDQIIGPFLAIQKVN</sequence>
<dbReference type="GO" id="GO:0005886">
    <property type="term" value="C:plasma membrane"/>
    <property type="evidence" value="ECO:0007669"/>
    <property type="project" value="TreeGrafter"/>
</dbReference>
<evidence type="ECO:0000313" key="4">
    <source>
        <dbReference type="EMBL" id="PWA64506.1"/>
    </source>
</evidence>
<dbReference type="PANTHER" id="PTHR18896:SF65">
    <property type="entry name" value="PHOSPHOLIPASE D BETA 1"/>
    <property type="match status" value="1"/>
</dbReference>
<organism evidence="4 5">
    <name type="scientific">Artemisia annua</name>
    <name type="common">Sweet wormwood</name>
    <dbReference type="NCBI Taxonomy" id="35608"/>
    <lineage>
        <taxon>Eukaryota</taxon>
        <taxon>Viridiplantae</taxon>
        <taxon>Streptophyta</taxon>
        <taxon>Embryophyta</taxon>
        <taxon>Tracheophyta</taxon>
        <taxon>Spermatophyta</taxon>
        <taxon>Magnoliopsida</taxon>
        <taxon>eudicotyledons</taxon>
        <taxon>Gunneridae</taxon>
        <taxon>Pentapetalae</taxon>
        <taxon>asterids</taxon>
        <taxon>campanulids</taxon>
        <taxon>Asterales</taxon>
        <taxon>Asteraceae</taxon>
        <taxon>Asteroideae</taxon>
        <taxon>Anthemideae</taxon>
        <taxon>Artemisiinae</taxon>
        <taxon>Artemisia</taxon>
    </lineage>
</organism>
<gene>
    <name evidence="4" type="ORF">CTI12_AA340180</name>
</gene>
<accession>A0A2U1MTF8</accession>
<evidence type="ECO:0000259" key="3">
    <source>
        <dbReference type="Pfam" id="PF12357"/>
    </source>
</evidence>
<dbReference type="OrthoDB" id="14911at2759"/>
<reference evidence="4 5" key="1">
    <citation type="journal article" date="2018" name="Mol. Plant">
        <title>The genome of Artemisia annua provides insight into the evolution of Asteraceae family and artemisinin biosynthesis.</title>
        <authorList>
            <person name="Shen Q."/>
            <person name="Zhang L."/>
            <person name="Liao Z."/>
            <person name="Wang S."/>
            <person name="Yan T."/>
            <person name="Shi P."/>
            <person name="Liu M."/>
            <person name="Fu X."/>
            <person name="Pan Q."/>
            <person name="Wang Y."/>
            <person name="Lv Z."/>
            <person name="Lu X."/>
            <person name="Zhang F."/>
            <person name="Jiang W."/>
            <person name="Ma Y."/>
            <person name="Chen M."/>
            <person name="Hao X."/>
            <person name="Li L."/>
            <person name="Tang Y."/>
            <person name="Lv G."/>
            <person name="Zhou Y."/>
            <person name="Sun X."/>
            <person name="Brodelius P.E."/>
            <person name="Rose J.K.C."/>
            <person name="Tang K."/>
        </authorList>
    </citation>
    <scope>NUCLEOTIDE SEQUENCE [LARGE SCALE GENOMIC DNA]</scope>
    <source>
        <strain evidence="5">cv. Huhao1</strain>
        <tissue evidence="4">Leaf</tissue>
    </source>
</reference>
<keyword evidence="1" id="KW-0677">Repeat</keyword>
<dbReference type="InterPro" id="IPR015679">
    <property type="entry name" value="PLipase_D_fam"/>
</dbReference>
<evidence type="ECO:0000313" key="5">
    <source>
        <dbReference type="Proteomes" id="UP000245207"/>
    </source>
</evidence>
<dbReference type="GO" id="GO:0009395">
    <property type="term" value="P:phospholipid catabolic process"/>
    <property type="evidence" value="ECO:0007669"/>
    <property type="project" value="TreeGrafter"/>
</dbReference>
<name>A0A2U1MTF8_ARTAN</name>
<dbReference type="Proteomes" id="UP000245207">
    <property type="component" value="Unassembled WGS sequence"/>
</dbReference>
<evidence type="ECO:0000256" key="1">
    <source>
        <dbReference type="ARBA" id="ARBA00022737"/>
    </source>
</evidence>
<feature type="domain" description="Phospholipase D C-terminal" evidence="3">
    <location>
        <begin position="23"/>
        <end position="55"/>
    </location>
</feature>
<dbReference type="GO" id="GO:0004630">
    <property type="term" value="F:phospholipase D activity"/>
    <property type="evidence" value="ECO:0007669"/>
    <property type="project" value="TreeGrafter"/>
</dbReference>
<dbReference type="EMBL" id="PKPP01004407">
    <property type="protein sequence ID" value="PWA64506.1"/>
    <property type="molecule type" value="Genomic_DNA"/>
</dbReference>
<comment type="caution">
    <text evidence="4">The sequence shown here is derived from an EMBL/GenBank/DDBJ whole genome shotgun (WGS) entry which is preliminary data.</text>
</comment>
<dbReference type="AlphaFoldDB" id="A0A2U1MTF8"/>
<feature type="domain" description="Phospholipase D C-terminal" evidence="3">
    <location>
        <begin position="70"/>
        <end position="139"/>
    </location>
</feature>
<dbReference type="Pfam" id="PF12357">
    <property type="entry name" value="PLD_C"/>
    <property type="match status" value="2"/>
</dbReference>
<protein>
    <submittedName>
        <fullName evidence="4">Phospholipase D</fullName>
    </submittedName>
</protein>
<dbReference type="PANTHER" id="PTHR18896">
    <property type="entry name" value="PHOSPHOLIPASE D"/>
    <property type="match status" value="1"/>
</dbReference>